<dbReference type="EMBL" id="BONQ01000167">
    <property type="protein sequence ID" value="GIG51988.1"/>
    <property type="molecule type" value="Genomic_DNA"/>
</dbReference>
<name>A0A919UIT5_9ACTN</name>
<dbReference type="Proteomes" id="UP000660611">
    <property type="component" value="Unassembled WGS sequence"/>
</dbReference>
<proteinExistence type="inferred from homology"/>
<dbReference type="Pfam" id="PF01066">
    <property type="entry name" value="CDP-OH_P_transf"/>
    <property type="match status" value="1"/>
</dbReference>
<dbReference type="InterPro" id="IPR000462">
    <property type="entry name" value="CDP-OH_P_trans"/>
</dbReference>
<accession>A0A919UIT5</accession>
<feature type="transmembrane region" description="Helical" evidence="3">
    <location>
        <begin position="31"/>
        <end position="50"/>
    </location>
</feature>
<dbReference type="GO" id="GO:0016780">
    <property type="term" value="F:phosphotransferase activity, for other substituted phosphate groups"/>
    <property type="evidence" value="ECO:0007669"/>
    <property type="project" value="InterPro"/>
</dbReference>
<feature type="transmembrane region" description="Helical" evidence="3">
    <location>
        <begin position="180"/>
        <end position="199"/>
    </location>
</feature>
<comment type="caution">
    <text evidence="4">The sequence shown here is derived from an EMBL/GenBank/DDBJ whole genome shotgun (WGS) entry which is preliminary data.</text>
</comment>
<dbReference type="InterPro" id="IPR048254">
    <property type="entry name" value="CDP_ALCOHOL_P_TRANSF_CS"/>
</dbReference>
<dbReference type="RefSeq" id="WP_203853593.1">
    <property type="nucleotide sequence ID" value="NZ_BAAAVW010000026.1"/>
</dbReference>
<gene>
    <name evidence="4" type="ORF">Dsi01nite_100290</name>
</gene>
<dbReference type="PROSITE" id="PS00379">
    <property type="entry name" value="CDP_ALCOHOL_P_TRANSF"/>
    <property type="match status" value="1"/>
</dbReference>
<keyword evidence="3" id="KW-1133">Transmembrane helix</keyword>
<reference evidence="4" key="1">
    <citation type="submission" date="2021-01" db="EMBL/GenBank/DDBJ databases">
        <title>Whole genome shotgun sequence of Dactylosporangium siamense NBRC 106093.</title>
        <authorList>
            <person name="Komaki H."/>
            <person name="Tamura T."/>
        </authorList>
    </citation>
    <scope>NUCLEOTIDE SEQUENCE</scope>
    <source>
        <strain evidence="4">NBRC 106093</strain>
    </source>
</reference>
<evidence type="ECO:0000313" key="5">
    <source>
        <dbReference type="Proteomes" id="UP000660611"/>
    </source>
</evidence>
<feature type="transmembrane region" description="Helical" evidence="3">
    <location>
        <begin position="147"/>
        <end position="168"/>
    </location>
</feature>
<dbReference type="Gene3D" id="1.20.120.1760">
    <property type="match status" value="1"/>
</dbReference>
<evidence type="ECO:0000256" key="1">
    <source>
        <dbReference type="ARBA" id="ARBA00022679"/>
    </source>
</evidence>
<protein>
    <submittedName>
        <fullName evidence="4">Membrane protein</fullName>
    </submittedName>
</protein>
<dbReference type="GO" id="GO:0008654">
    <property type="term" value="P:phospholipid biosynthetic process"/>
    <property type="evidence" value="ECO:0007669"/>
    <property type="project" value="InterPro"/>
</dbReference>
<evidence type="ECO:0000256" key="2">
    <source>
        <dbReference type="RuleBase" id="RU003750"/>
    </source>
</evidence>
<organism evidence="4 5">
    <name type="scientific">Dactylosporangium siamense</name>
    <dbReference type="NCBI Taxonomy" id="685454"/>
    <lineage>
        <taxon>Bacteria</taxon>
        <taxon>Bacillati</taxon>
        <taxon>Actinomycetota</taxon>
        <taxon>Actinomycetes</taxon>
        <taxon>Micromonosporales</taxon>
        <taxon>Micromonosporaceae</taxon>
        <taxon>Dactylosporangium</taxon>
    </lineage>
</organism>
<keyword evidence="1 2" id="KW-0808">Transferase</keyword>
<dbReference type="AlphaFoldDB" id="A0A919UIT5"/>
<evidence type="ECO:0000256" key="3">
    <source>
        <dbReference type="SAM" id="Phobius"/>
    </source>
</evidence>
<comment type="similarity">
    <text evidence="2">Belongs to the CDP-alcohol phosphatidyltransferase class-I family.</text>
</comment>
<sequence>MHKVQTGPAIGFLAQVVLLAGLDRTAGLGGAGWLVGLTFGAALCGLLTWGMHRSGAAHLGPADWVTLARSVLVGGVAALTADSFDLPVPVRLLVILTIVALVLDGVDGQVARRTGTVSALGARFDMEVDASLLLVLSLYAAHRFGPWVLAIGLMRYGFVVATWLLPWMQATLPPRYWRKVVAATQGVVLVAASAGIVPLPLMVTALLIALALLVESFGRDVLWLWARRAPGWAIRSVLESK</sequence>
<evidence type="ECO:0000313" key="4">
    <source>
        <dbReference type="EMBL" id="GIG51988.1"/>
    </source>
</evidence>
<dbReference type="InterPro" id="IPR043130">
    <property type="entry name" value="CDP-OH_PTrfase_TM_dom"/>
</dbReference>
<keyword evidence="5" id="KW-1185">Reference proteome</keyword>
<dbReference type="GO" id="GO:0016020">
    <property type="term" value="C:membrane"/>
    <property type="evidence" value="ECO:0007669"/>
    <property type="project" value="InterPro"/>
</dbReference>
<keyword evidence="3" id="KW-0472">Membrane</keyword>
<keyword evidence="3" id="KW-0812">Transmembrane</keyword>